<reference evidence="14" key="1">
    <citation type="journal article" date="2023" name="BMC Genomics">
        <title>Chromosome-level genome assemblies of Cutaneotrichosporon spp. (Trichosporonales, Basidiomycota) reveal imbalanced evolution between nucleotide sequences and chromosome synteny.</title>
        <authorList>
            <person name="Kobayashi Y."/>
            <person name="Kayamori A."/>
            <person name="Aoki K."/>
            <person name="Shiwa Y."/>
            <person name="Matsutani M."/>
            <person name="Fujita N."/>
            <person name="Sugita T."/>
            <person name="Iwasaki W."/>
            <person name="Tanaka N."/>
            <person name="Takashima M."/>
        </authorList>
    </citation>
    <scope>NUCLEOTIDE SEQUENCE</scope>
    <source>
        <strain evidence="14">HIS019</strain>
    </source>
</reference>
<feature type="domain" description="Protein kinase" evidence="13">
    <location>
        <begin position="25"/>
        <end position="304"/>
    </location>
</feature>
<dbReference type="SMART" id="SM00220">
    <property type="entry name" value="S_TKc"/>
    <property type="match status" value="1"/>
</dbReference>
<dbReference type="EC" id="2.7.11.1" evidence="2"/>
<accession>A0AA48QYW3</accession>
<proteinExistence type="inferred from homology"/>
<dbReference type="GO" id="GO:0004674">
    <property type="term" value="F:protein serine/threonine kinase activity"/>
    <property type="evidence" value="ECO:0007669"/>
    <property type="project" value="UniProtKB-KW"/>
</dbReference>
<evidence type="ECO:0000313" key="14">
    <source>
        <dbReference type="EMBL" id="BEI94695.1"/>
    </source>
</evidence>
<dbReference type="Pfam" id="PF00069">
    <property type="entry name" value="Pkinase"/>
    <property type="match status" value="1"/>
</dbReference>
<dbReference type="CDD" id="cd08217">
    <property type="entry name" value="STKc_Nek2"/>
    <property type="match status" value="1"/>
</dbReference>
<organism evidence="14 15">
    <name type="scientific">Cutaneotrichosporon cavernicola</name>
    <dbReference type="NCBI Taxonomy" id="279322"/>
    <lineage>
        <taxon>Eukaryota</taxon>
        <taxon>Fungi</taxon>
        <taxon>Dikarya</taxon>
        <taxon>Basidiomycota</taxon>
        <taxon>Agaricomycotina</taxon>
        <taxon>Tremellomycetes</taxon>
        <taxon>Trichosporonales</taxon>
        <taxon>Trichosporonaceae</taxon>
        <taxon>Cutaneotrichosporon</taxon>
    </lineage>
</organism>
<evidence type="ECO:0000256" key="9">
    <source>
        <dbReference type="ARBA" id="ARBA00048679"/>
    </source>
</evidence>
<dbReference type="PROSITE" id="PS00107">
    <property type="entry name" value="PROTEIN_KINASE_ATP"/>
    <property type="match status" value="1"/>
</dbReference>
<evidence type="ECO:0000256" key="4">
    <source>
        <dbReference type="ARBA" id="ARBA00022679"/>
    </source>
</evidence>
<dbReference type="InterPro" id="IPR017441">
    <property type="entry name" value="Protein_kinase_ATP_BS"/>
</dbReference>
<keyword evidence="6" id="KW-0418">Kinase</keyword>
<sequence length="696" mass="77817">MASSRRPSASPTSGSFAEPSEMDKYRLVSNIGKGSFGVISKIQRIEDGKEFALKELDYGKMNERDRKQIMAEVAILESLKHRNIVQLVQKIRDAKNERIYIVMEYCTSGDLGSLIRKAQRSTAPLHEDRIWNIFLQITLALHHCHWPEQRRAAVRPSGDAGRTQVLHRDLKPENVFLSGDFVKLGDFGLSKDMAGHTFTQTYVGTPLYMPPEILAENRYDTKSDIWSLGCLVYEMCALHSPFHTARTQEELISMVKSGKMPPLPSNISPALKLVIKAMLNLNPIRRPSTRDLLEMEEMKLHRKLFTVQNQTSVLTARKQELEQWEATAKRREERFKQKVAEMEAREAALVEREQALNQREAEFNMHWQQLEQREEILRENRRRLTVSHESLQAQWAALREERPVVPTTTSISEEESDETDFGPVLPQRASLEEPKSMPISSITARHAAYHDTPSKIPGAVAYNSPVPLDSKIASKISRLNGRRASGGSSLPRLASKSLTNLAARSRADEELSTPTKNVYRHLTGRTSIGSPGELDRVFIDDITMHTATSFGSPANMSPYITRARSDDEVDGPPTLIPQPNYVYRPDSTPAKWDPEALDAPSPFLRRTTSAAPLAQPNFTASAVSSRPSAQPREARPPLSAIQPQVAPSAAAPRKLPRSRSGTLSLHHAAVVRNAARTEGLIAAPVRRVAGRDPARC</sequence>
<dbReference type="Gene3D" id="1.10.510.10">
    <property type="entry name" value="Transferase(Phosphotransferase) domain 1"/>
    <property type="match status" value="1"/>
</dbReference>
<evidence type="ECO:0000256" key="6">
    <source>
        <dbReference type="ARBA" id="ARBA00022777"/>
    </source>
</evidence>
<keyword evidence="7 10" id="KW-0067">ATP-binding</keyword>
<dbReference type="PANTHER" id="PTHR44899">
    <property type="entry name" value="CAMK FAMILY PROTEIN KINASE"/>
    <property type="match status" value="1"/>
</dbReference>
<dbReference type="InterPro" id="IPR000719">
    <property type="entry name" value="Prot_kinase_dom"/>
</dbReference>
<evidence type="ECO:0000256" key="7">
    <source>
        <dbReference type="ARBA" id="ARBA00022840"/>
    </source>
</evidence>
<comment type="catalytic activity">
    <reaction evidence="9">
        <text>L-seryl-[protein] + ATP = O-phospho-L-seryl-[protein] + ADP + H(+)</text>
        <dbReference type="Rhea" id="RHEA:17989"/>
        <dbReference type="Rhea" id="RHEA-COMP:9863"/>
        <dbReference type="Rhea" id="RHEA-COMP:11604"/>
        <dbReference type="ChEBI" id="CHEBI:15378"/>
        <dbReference type="ChEBI" id="CHEBI:29999"/>
        <dbReference type="ChEBI" id="CHEBI:30616"/>
        <dbReference type="ChEBI" id="CHEBI:83421"/>
        <dbReference type="ChEBI" id="CHEBI:456216"/>
        <dbReference type="EC" id="2.7.11.1"/>
    </reaction>
</comment>
<dbReference type="FunFam" id="3.30.200.20:FF:000097">
    <property type="entry name" value="Probable serine/threonine-protein kinase nek1"/>
    <property type="match status" value="1"/>
</dbReference>
<keyword evidence="5 10" id="KW-0547">Nucleotide-binding</keyword>
<protein>
    <recommendedName>
        <fullName evidence="2">non-specific serine/threonine protein kinase</fullName>
        <ecNumber evidence="2">2.7.11.1</ecNumber>
    </recommendedName>
</protein>
<dbReference type="SUPFAM" id="SSF56112">
    <property type="entry name" value="Protein kinase-like (PK-like)"/>
    <property type="match status" value="1"/>
</dbReference>
<dbReference type="GO" id="GO:0005524">
    <property type="term" value="F:ATP binding"/>
    <property type="evidence" value="ECO:0007669"/>
    <property type="project" value="UniProtKB-UniRule"/>
</dbReference>
<dbReference type="InterPro" id="IPR051131">
    <property type="entry name" value="NEK_Ser/Thr_kinase_NIMA"/>
</dbReference>
<evidence type="ECO:0000256" key="1">
    <source>
        <dbReference type="ARBA" id="ARBA00010886"/>
    </source>
</evidence>
<feature type="region of interest" description="Disordered" evidence="12">
    <location>
        <begin position="564"/>
        <end position="663"/>
    </location>
</feature>
<dbReference type="GeneID" id="85498565"/>
<keyword evidence="15" id="KW-1185">Reference proteome</keyword>
<dbReference type="AlphaFoldDB" id="A0AA48QYW3"/>
<feature type="binding site" evidence="10">
    <location>
        <position position="54"/>
    </location>
    <ligand>
        <name>ATP</name>
        <dbReference type="ChEBI" id="CHEBI:30616"/>
    </ligand>
</feature>
<dbReference type="KEGG" id="ccac:CcaHIS019_0702760"/>
<evidence type="ECO:0000256" key="11">
    <source>
        <dbReference type="SAM" id="Coils"/>
    </source>
</evidence>
<dbReference type="PROSITE" id="PS00108">
    <property type="entry name" value="PROTEIN_KINASE_ST"/>
    <property type="match status" value="1"/>
</dbReference>
<feature type="region of interest" description="Disordered" evidence="12">
    <location>
        <begin position="404"/>
        <end position="424"/>
    </location>
</feature>
<dbReference type="Proteomes" id="UP001233271">
    <property type="component" value="Chromosome 7b"/>
</dbReference>
<dbReference type="InterPro" id="IPR008271">
    <property type="entry name" value="Ser/Thr_kinase_AS"/>
</dbReference>
<evidence type="ECO:0000256" key="8">
    <source>
        <dbReference type="ARBA" id="ARBA00047899"/>
    </source>
</evidence>
<dbReference type="PROSITE" id="PS50011">
    <property type="entry name" value="PROTEIN_KINASE_DOM"/>
    <property type="match status" value="1"/>
</dbReference>
<dbReference type="PANTHER" id="PTHR44899:SF3">
    <property type="entry name" value="SERINE_THREONINE-PROTEIN KINASE NEK1"/>
    <property type="match status" value="1"/>
</dbReference>
<evidence type="ECO:0000256" key="5">
    <source>
        <dbReference type="ARBA" id="ARBA00022741"/>
    </source>
</evidence>
<evidence type="ECO:0000256" key="10">
    <source>
        <dbReference type="PROSITE-ProRule" id="PRU10141"/>
    </source>
</evidence>
<dbReference type="RefSeq" id="XP_060459960.1">
    <property type="nucleotide sequence ID" value="XM_060603692.1"/>
</dbReference>
<feature type="coiled-coil region" evidence="11">
    <location>
        <begin position="314"/>
        <end position="359"/>
    </location>
</feature>
<dbReference type="EMBL" id="AP028219">
    <property type="protein sequence ID" value="BEI94695.1"/>
    <property type="molecule type" value="Genomic_DNA"/>
</dbReference>
<dbReference type="Gene3D" id="3.30.200.20">
    <property type="entry name" value="Phosphorylase Kinase, domain 1"/>
    <property type="match status" value="1"/>
</dbReference>
<gene>
    <name evidence="14" type="primary">KIN3</name>
    <name evidence="14" type="ORF">CcaverHIS019_0702760</name>
</gene>
<feature type="compositionally biased region" description="Polar residues" evidence="12">
    <location>
        <begin position="606"/>
        <end position="628"/>
    </location>
</feature>
<comment type="similarity">
    <text evidence="1">Belongs to the protein kinase superfamily. NEK Ser/Thr protein kinase family. NIMA subfamily.</text>
</comment>
<evidence type="ECO:0000313" key="15">
    <source>
        <dbReference type="Proteomes" id="UP001233271"/>
    </source>
</evidence>
<evidence type="ECO:0000256" key="12">
    <source>
        <dbReference type="SAM" id="MobiDB-lite"/>
    </source>
</evidence>
<dbReference type="InterPro" id="IPR011009">
    <property type="entry name" value="Kinase-like_dom_sf"/>
</dbReference>
<evidence type="ECO:0000259" key="13">
    <source>
        <dbReference type="PROSITE" id="PS50011"/>
    </source>
</evidence>
<keyword evidence="11" id="KW-0175">Coiled coil</keyword>
<keyword evidence="4" id="KW-0808">Transferase</keyword>
<evidence type="ECO:0000256" key="3">
    <source>
        <dbReference type="ARBA" id="ARBA00022527"/>
    </source>
</evidence>
<name>A0AA48QYW3_9TREE</name>
<keyword evidence="3" id="KW-0723">Serine/threonine-protein kinase</keyword>
<comment type="catalytic activity">
    <reaction evidence="8">
        <text>L-threonyl-[protein] + ATP = O-phospho-L-threonyl-[protein] + ADP + H(+)</text>
        <dbReference type="Rhea" id="RHEA:46608"/>
        <dbReference type="Rhea" id="RHEA-COMP:11060"/>
        <dbReference type="Rhea" id="RHEA-COMP:11605"/>
        <dbReference type="ChEBI" id="CHEBI:15378"/>
        <dbReference type="ChEBI" id="CHEBI:30013"/>
        <dbReference type="ChEBI" id="CHEBI:30616"/>
        <dbReference type="ChEBI" id="CHEBI:61977"/>
        <dbReference type="ChEBI" id="CHEBI:456216"/>
        <dbReference type="EC" id="2.7.11.1"/>
    </reaction>
</comment>
<evidence type="ECO:0000256" key="2">
    <source>
        <dbReference type="ARBA" id="ARBA00012513"/>
    </source>
</evidence>